<dbReference type="Pfam" id="PF00672">
    <property type="entry name" value="HAMP"/>
    <property type="match status" value="1"/>
</dbReference>
<dbReference type="GO" id="GO:0004888">
    <property type="term" value="F:transmembrane signaling receptor activity"/>
    <property type="evidence" value="ECO:0007669"/>
    <property type="project" value="InterPro"/>
</dbReference>
<dbReference type="InterPro" id="IPR004089">
    <property type="entry name" value="MCPsignal_dom"/>
</dbReference>
<sequence length="539" mass="58282">MNISQRLALTLGIALLALLGIGSFGLYEQNLANERFNYLKANTFPSISTLDEAQDALTQSRTGTYRHVIDHDPAQKEKDLQAINSNDQRLDDALARYEKELISNEDDRKLLEQDRKLLQEYRSSRNALLQLSKDNKTQEAEQAIIGGTMRAATAALNKQLTEHVKFNYQLADKLSSENAVAYDRAITLSVAIVGVCLLLCGILGGKLFLHIRSSLQSIRGVMLTVRESLDFRVRAQVKRKDEVGDTAEAFNALLQQLQGSFQDIRKSVESVDQAIEGMAANTSQIARSSEVQSEAASAMAAAVEEMTVSINHVSDRAQEASSQTSAAGSTATQGGKVILATVEGITQVSTSIRNAASQINQLKEDSQTIATVMGIIKDIAEQTNLLALNAAIEAARAGEMGRGFAVVADEVRKLAERTAKSTTEISSVISKMQQGTQDAVSSMETVVERANREADGAREANTAIGQIQSNTHQAMGLVHDISNSISEQTSTSTTIAQRVEQIAQMAEENSSAASSSADAARQLHHQARSILQTVAQYQV</sequence>
<dbReference type="InterPro" id="IPR024478">
    <property type="entry name" value="HlyB_4HB_MCP"/>
</dbReference>
<feature type="transmembrane region" description="Helical" evidence="6">
    <location>
        <begin position="185"/>
        <end position="209"/>
    </location>
</feature>
<comment type="subcellular location">
    <subcellularLocation>
        <location evidence="1">Membrane</location>
    </subcellularLocation>
</comment>
<protein>
    <submittedName>
        <fullName evidence="9">Methyl-accepting chemotaxis protein</fullName>
    </submittedName>
</protein>
<dbReference type="Proteomes" id="UP000248395">
    <property type="component" value="Unassembled WGS sequence"/>
</dbReference>
<evidence type="ECO:0000259" key="8">
    <source>
        <dbReference type="PROSITE" id="PS50885"/>
    </source>
</evidence>
<dbReference type="OrthoDB" id="9179351at2"/>
<comment type="caution">
    <text evidence="9">The sequence shown here is derived from an EMBL/GenBank/DDBJ whole genome shotgun (WGS) entry which is preliminary data.</text>
</comment>
<keyword evidence="6" id="KW-1133">Transmembrane helix</keyword>
<dbReference type="SMART" id="SM00283">
    <property type="entry name" value="MA"/>
    <property type="match status" value="1"/>
</dbReference>
<dbReference type="Gene3D" id="1.10.287.950">
    <property type="entry name" value="Methyl-accepting chemotaxis protein"/>
    <property type="match status" value="1"/>
</dbReference>
<feature type="coiled-coil region" evidence="5">
    <location>
        <begin position="80"/>
        <end position="114"/>
    </location>
</feature>
<dbReference type="AlphaFoldDB" id="A0A318JJP4"/>
<keyword evidence="6" id="KW-0812">Transmembrane</keyword>
<dbReference type="RefSeq" id="WP_059286338.1">
    <property type="nucleotide sequence ID" value="NZ_LNQU01000072.1"/>
</dbReference>
<keyword evidence="6" id="KW-0472">Membrane</keyword>
<dbReference type="GO" id="GO:0006935">
    <property type="term" value="P:chemotaxis"/>
    <property type="evidence" value="ECO:0007669"/>
    <property type="project" value="InterPro"/>
</dbReference>
<keyword evidence="5" id="KW-0175">Coiled coil</keyword>
<accession>A0A318JJP4</accession>
<dbReference type="CDD" id="cd11386">
    <property type="entry name" value="MCP_signal"/>
    <property type="match status" value="1"/>
</dbReference>
<gene>
    <name evidence="9" type="ORF">DFR38_101314</name>
</gene>
<feature type="domain" description="Methyl-accepting transducer" evidence="7">
    <location>
        <begin position="267"/>
        <end position="503"/>
    </location>
</feature>
<name>A0A318JJP4_9NEIS</name>
<evidence type="ECO:0000256" key="3">
    <source>
        <dbReference type="ARBA" id="ARBA00029447"/>
    </source>
</evidence>
<organism evidence="9 10">
    <name type="scientific">Aquitalea magnusonii</name>
    <dbReference type="NCBI Taxonomy" id="332411"/>
    <lineage>
        <taxon>Bacteria</taxon>
        <taxon>Pseudomonadati</taxon>
        <taxon>Pseudomonadota</taxon>
        <taxon>Betaproteobacteria</taxon>
        <taxon>Neisseriales</taxon>
        <taxon>Chromobacteriaceae</taxon>
        <taxon>Aquitalea</taxon>
    </lineage>
</organism>
<dbReference type="InterPro" id="IPR003660">
    <property type="entry name" value="HAMP_dom"/>
</dbReference>
<dbReference type="InterPro" id="IPR004090">
    <property type="entry name" value="Chemotax_Me-accpt_rcpt"/>
</dbReference>
<dbReference type="GO" id="GO:0016020">
    <property type="term" value="C:membrane"/>
    <property type="evidence" value="ECO:0007669"/>
    <property type="project" value="UniProtKB-SubCell"/>
</dbReference>
<dbReference type="PANTHER" id="PTHR32089:SF112">
    <property type="entry name" value="LYSOZYME-LIKE PROTEIN-RELATED"/>
    <property type="match status" value="1"/>
</dbReference>
<dbReference type="CDD" id="cd06225">
    <property type="entry name" value="HAMP"/>
    <property type="match status" value="1"/>
</dbReference>
<proteinExistence type="inferred from homology"/>
<evidence type="ECO:0000256" key="5">
    <source>
        <dbReference type="SAM" id="Coils"/>
    </source>
</evidence>
<dbReference type="Pfam" id="PF00015">
    <property type="entry name" value="MCPsignal"/>
    <property type="match status" value="1"/>
</dbReference>
<evidence type="ECO:0000256" key="2">
    <source>
        <dbReference type="ARBA" id="ARBA00023224"/>
    </source>
</evidence>
<dbReference type="CDD" id="cd19411">
    <property type="entry name" value="MCP2201-like_sensor"/>
    <property type="match status" value="1"/>
</dbReference>
<dbReference type="PRINTS" id="PR00260">
    <property type="entry name" value="CHEMTRNSDUCR"/>
</dbReference>
<dbReference type="SUPFAM" id="SSF58104">
    <property type="entry name" value="Methyl-accepting chemotaxis protein (MCP) signaling domain"/>
    <property type="match status" value="1"/>
</dbReference>
<dbReference type="PROSITE" id="PS50885">
    <property type="entry name" value="HAMP"/>
    <property type="match status" value="1"/>
</dbReference>
<keyword evidence="2 4" id="KW-0807">Transducer</keyword>
<evidence type="ECO:0000256" key="4">
    <source>
        <dbReference type="PROSITE-ProRule" id="PRU00284"/>
    </source>
</evidence>
<dbReference type="FunFam" id="1.10.287.950:FF:000001">
    <property type="entry name" value="Methyl-accepting chemotaxis sensory transducer"/>
    <property type="match status" value="1"/>
</dbReference>
<reference evidence="9 10" key="1">
    <citation type="submission" date="2018-05" db="EMBL/GenBank/DDBJ databases">
        <title>Genomic Encyclopedia of Type Strains, Phase IV (KMG-IV): sequencing the most valuable type-strain genomes for metagenomic binning, comparative biology and taxonomic classification.</title>
        <authorList>
            <person name="Goeker M."/>
        </authorList>
    </citation>
    <scope>NUCLEOTIDE SEQUENCE [LARGE SCALE GENOMIC DNA]</scope>
    <source>
        <strain evidence="9 10">DSM 25134</strain>
    </source>
</reference>
<dbReference type="InterPro" id="IPR047347">
    <property type="entry name" value="YvaQ-like_sensor"/>
</dbReference>
<dbReference type="PANTHER" id="PTHR32089">
    <property type="entry name" value="METHYL-ACCEPTING CHEMOTAXIS PROTEIN MCPB"/>
    <property type="match status" value="1"/>
</dbReference>
<dbReference type="Pfam" id="PF12729">
    <property type="entry name" value="4HB_MCP_1"/>
    <property type="match status" value="1"/>
</dbReference>
<evidence type="ECO:0000259" key="7">
    <source>
        <dbReference type="PROSITE" id="PS50111"/>
    </source>
</evidence>
<dbReference type="SMART" id="SM00304">
    <property type="entry name" value="HAMP"/>
    <property type="match status" value="1"/>
</dbReference>
<evidence type="ECO:0000313" key="10">
    <source>
        <dbReference type="Proteomes" id="UP000248395"/>
    </source>
</evidence>
<comment type="similarity">
    <text evidence="3">Belongs to the methyl-accepting chemotaxis (MCP) protein family.</text>
</comment>
<evidence type="ECO:0000256" key="6">
    <source>
        <dbReference type="SAM" id="Phobius"/>
    </source>
</evidence>
<feature type="domain" description="HAMP" evidence="8">
    <location>
        <begin position="209"/>
        <end position="262"/>
    </location>
</feature>
<dbReference type="PROSITE" id="PS50111">
    <property type="entry name" value="CHEMOTAXIS_TRANSDUC_2"/>
    <property type="match status" value="1"/>
</dbReference>
<keyword evidence="10" id="KW-1185">Reference proteome</keyword>
<dbReference type="GO" id="GO:0007165">
    <property type="term" value="P:signal transduction"/>
    <property type="evidence" value="ECO:0007669"/>
    <property type="project" value="UniProtKB-KW"/>
</dbReference>
<dbReference type="EMBL" id="QJKC01000001">
    <property type="protein sequence ID" value="PXX51252.1"/>
    <property type="molecule type" value="Genomic_DNA"/>
</dbReference>
<evidence type="ECO:0000313" key="9">
    <source>
        <dbReference type="EMBL" id="PXX51252.1"/>
    </source>
</evidence>
<evidence type="ECO:0000256" key="1">
    <source>
        <dbReference type="ARBA" id="ARBA00004370"/>
    </source>
</evidence>